<organism evidence="1 2">
    <name type="scientific">Zunongwangia profunda</name>
    <dbReference type="NCBI Taxonomy" id="398743"/>
    <lineage>
        <taxon>Bacteria</taxon>
        <taxon>Pseudomonadati</taxon>
        <taxon>Bacteroidota</taxon>
        <taxon>Flavobacteriia</taxon>
        <taxon>Flavobacteriales</taxon>
        <taxon>Flavobacteriaceae</taxon>
        <taxon>Zunongwangia</taxon>
    </lineage>
</organism>
<comment type="caution">
    <text evidence="1">The sequence shown here is derived from an EMBL/GenBank/DDBJ whole genome shotgun (WGS) entry which is preliminary data.</text>
</comment>
<gene>
    <name evidence="1" type="ORF">DGQ38_16370</name>
</gene>
<dbReference type="EMBL" id="DPMF01000376">
    <property type="protein sequence ID" value="HCV82616.1"/>
    <property type="molecule type" value="Genomic_DNA"/>
</dbReference>
<dbReference type="Proteomes" id="UP000264330">
    <property type="component" value="Unassembled WGS sequence"/>
</dbReference>
<reference evidence="1 2" key="1">
    <citation type="journal article" date="2018" name="Nat. Biotechnol.">
        <title>A standardized bacterial taxonomy based on genome phylogeny substantially revises the tree of life.</title>
        <authorList>
            <person name="Parks D.H."/>
            <person name="Chuvochina M."/>
            <person name="Waite D.W."/>
            <person name="Rinke C."/>
            <person name="Skarshewski A."/>
            <person name="Chaumeil P.A."/>
            <person name="Hugenholtz P."/>
        </authorList>
    </citation>
    <scope>NUCLEOTIDE SEQUENCE [LARGE SCALE GENOMIC DNA]</scope>
    <source>
        <strain evidence="1">UBA9359</strain>
    </source>
</reference>
<evidence type="ECO:0000313" key="1">
    <source>
        <dbReference type="EMBL" id="HCV82616.1"/>
    </source>
</evidence>
<evidence type="ECO:0000313" key="2">
    <source>
        <dbReference type="Proteomes" id="UP000264330"/>
    </source>
</evidence>
<accession>A0A3D5J5T3</accession>
<protein>
    <submittedName>
        <fullName evidence="1">Uncharacterized protein</fullName>
    </submittedName>
</protein>
<dbReference type="AlphaFoldDB" id="A0A3D5J5T3"/>
<proteinExistence type="predicted"/>
<name>A0A3D5J5T3_9FLAO</name>
<sequence>MVSLKAQNILERYPEVFEIKKSIDNNESLQPVILENDDFTDDSLDGGGEVIGFYNSTTQEIKKISITLFLSYGIQRYSFYLKNEKLVLVMDKFKQFDYDKELNKFDDQNFDGGFIGTYIFNDNRLIDHISLGHKRFEDDSIDIEETFLKELDFYSKKISEALND</sequence>